<keyword evidence="5 10" id="KW-0812">Transmembrane</keyword>
<feature type="transmembrane region" description="Helical" evidence="10">
    <location>
        <begin position="203"/>
        <end position="222"/>
    </location>
</feature>
<dbReference type="PANTHER" id="PTHR30081">
    <property type="entry name" value="PROTEIN-EXPORT MEMBRANE PROTEIN SEC"/>
    <property type="match status" value="1"/>
</dbReference>
<dbReference type="InterPro" id="IPR048634">
    <property type="entry name" value="SecD_SecF_C"/>
</dbReference>
<reference evidence="12" key="2">
    <citation type="journal article" date="2021" name="PeerJ">
        <title>Extensive microbial diversity within the chicken gut microbiome revealed by metagenomics and culture.</title>
        <authorList>
            <person name="Gilroy R."/>
            <person name="Ravi A."/>
            <person name="Getino M."/>
            <person name="Pursley I."/>
            <person name="Horton D.L."/>
            <person name="Alikhan N.F."/>
            <person name="Baker D."/>
            <person name="Gharbi K."/>
            <person name="Hall N."/>
            <person name="Watson M."/>
            <person name="Adriaenssens E.M."/>
            <person name="Foster-Nyarko E."/>
            <person name="Jarju S."/>
            <person name="Secka A."/>
            <person name="Antonio M."/>
            <person name="Oren A."/>
            <person name="Chaudhuri R.R."/>
            <person name="La Ragione R."/>
            <person name="Hildebrand F."/>
            <person name="Pallen M.J."/>
        </authorList>
    </citation>
    <scope>NUCLEOTIDE SEQUENCE</scope>
    <source>
        <strain evidence="12">ChiBcec7-5410</strain>
    </source>
</reference>
<gene>
    <name evidence="12" type="ORF">IAC43_08705</name>
</gene>
<feature type="transmembrane region" description="Helical" evidence="10">
    <location>
        <begin position="91"/>
        <end position="112"/>
    </location>
</feature>
<evidence type="ECO:0000256" key="6">
    <source>
        <dbReference type="ARBA" id="ARBA00022927"/>
    </source>
</evidence>
<proteinExistence type="predicted"/>
<evidence type="ECO:0000256" key="10">
    <source>
        <dbReference type="SAM" id="Phobius"/>
    </source>
</evidence>
<sequence length="269" mass="29251">GTIATYSYTGVIDEDDFEKTVEDVTGKEVSVSGSQDLLTGENNFTVNFSEAIALDVEEQTAMNNAIDEAYPDNKIEVVTVSSVSPTMGFDFLLKCIVAVGFASVVMVIYVGLRFRKIGGMSAGVCALVALLHDLCMVYATFAIFRMPLDDNFMSIMLVILGYSVNDTIIIYDRVRENEQLYGNKLTPAEMVNLSTNQSLSRSLHTSATTIFSMVVVLIMALANGVDSIVTFTLPLIVGLISGTYSTLCIACPTWVGWLEHKAKKARKSA</sequence>
<protein>
    <recommendedName>
        <fullName evidence="2">Protein translocase subunit SecF</fullName>
    </recommendedName>
</protein>
<feature type="transmembrane region" description="Helical" evidence="10">
    <location>
        <begin position="124"/>
        <end position="146"/>
    </location>
</feature>
<dbReference type="InterPro" id="IPR022645">
    <property type="entry name" value="SecD/SecF_bac"/>
</dbReference>
<keyword evidence="9 10" id="KW-0472">Membrane</keyword>
<evidence type="ECO:0000256" key="1">
    <source>
        <dbReference type="ARBA" id="ARBA00004651"/>
    </source>
</evidence>
<keyword evidence="7 10" id="KW-1133">Transmembrane helix</keyword>
<dbReference type="Gene3D" id="1.20.1640.10">
    <property type="entry name" value="Multidrug efflux transporter AcrB transmembrane domain"/>
    <property type="match status" value="1"/>
</dbReference>
<dbReference type="InterPro" id="IPR022813">
    <property type="entry name" value="SecD/SecF_arch_bac"/>
</dbReference>
<dbReference type="InterPro" id="IPR005665">
    <property type="entry name" value="SecF_bac"/>
</dbReference>
<keyword evidence="8" id="KW-0811">Translocation</keyword>
<dbReference type="PANTHER" id="PTHR30081:SF8">
    <property type="entry name" value="PROTEIN TRANSLOCASE SUBUNIT SECF"/>
    <property type="match status" value="1"/>
</dbReference>
<comment type="caution">
    <text evidence="12">The sequence shown here is derived from an EMBL/GenBank/DDBJ whole genome shotgun (WGS) entry which is preliminary data.</text>
</comment>
<reference evidence="12" key="1">
    <citation type="submission" date="2020-10" db="EMBL/GenBank/DDBJ databases">
        <authorList>
            <person name="Gilroy R."/>
        </authorList>
    </citation>
    <scope>NUCLEOTIDE SEQUENCE</scope>
    <source>
        <strain evidence="12">ChiBcec7-5410</strain>
    </source>
</reference>
<feature type="non-terminal residue" evidence="12">
    <location>
        <position position="1"/>
    </location>
</feature>
<dbReference type="GO" id="GO:0015450">
    <property type="term" value="F:protein-transporting ATPase activity"/>
    <property type="evidence" value="ECO:0007669"/>
    <property type="project" value="InterPro"/>
</dbReference>
<dbReference type="Pfam" id="PF02355">
    <property type="entry name" value="SecD_SecF_C"/>
    <property type="match status" value="1"/>
</dbReference>
<evidence type="ECO:0000313" key="13">
    <source>
        <dbReference type="Proteomes" id="UP000824160"/>
    </source>
</evidence>
<dbReference type="AlphaFoldDB" id="A0A9D1H9S2"/>
<evidence type="ECO:0000259" key="11">
    <source>
        <dbReference type="Pfam" id="PF02355"/>
    </source>
</evidence>
<name>A0A9D1H9S2_9FIRM</name>
<keyword evidence="3" id="KW-0813">Transport</keyword>
<evidence type="ECO:0000256" key="3">
    <source>
        <dbReference type="ARBA" id="ARBA00022448"/>
    </source>
</evidence>
<evidence type="ECO:0000256" key="2">
    <source>
        <dbReference type="ARBA" id="ARBA00015792"/>
    </source>
</evidence>
<feature type="transmembrane region" description="Helical" evidence="10">
    <location>
        <begin position="228"/>
        <end position="257"/>
    </location>
</feature>
<evidence type="ECO:0000256" key="8">
    <source>
        <dbReference type="ARBA" id="ARBA00023010"/>
    </source>
</evidence>
<keyword evidence="4" id="KW-1003">Cell membrane</keyword>
<dbReference type="Proteomes" id="UP000824160">
    <property type="component" value="Unassembled WGS sequence"/>
</dbReference>
<dbReference type="SUPFAM" id="SSF82866">
    <property type="entry name" value="Multidrug efflux transporter AcrB transmembrane domain"/>
    <property type="match status" value="1"/>
</dbReference>
<keyword evidence="6" id="KW-0653">Protein transport</keyword>
<organism evidence="12 13">
    <name type="scientific">Candidatus Faecivivens stercoripullorum</name>
    <dbReference type="NCBI Taxonomy" id="2840805"/>
    <lineage>
        <taxon>Bacteria</taxon>
        <taxon>Bacillati</taxon>
        <taxon>Bacillota</taxon>
        <taxon>Clostridia</taxon>
        <taxon>Eubacteriales</taxon>
        <taxon>Oscillospiraceae</taxon>
        <taxon>Oscillospiraceae incertae sedis</taxon>
        <taxon>Candidatus Faecivivens</taxon>
    </lineage>
</organism>
<evidence type="ECO:0000256" key="5">
    <source>
        <dbReference type="ARBA" id="ARBA00022692"/>
    </source>
</evidence>
<dbReference type="GO" id="GO:0005886">
    <property type="term" value="C:plasma membrane"/>
    <property type="evidence" value="ECO:0007669"/>
    <property type="project" value="UniProtKB-SubCell"/>
</dbReference>
<accession>A0A9D1H9S2</accession>
<feature type="domain" description="Protein export membrane protein SecD/SecF C-terminal" evidence="11">
    <location>
        <begin position="73"/>
        <end position="257"/>
    </location>
</feature>
<evidence type="ECO:0000256" key="7">
    <source>
        <dbReference type="ARBA" id="ARBA00022989"/>
    </source>
</evidence>
<comment type="subcellular location">
    <subcellularLocation>
        <location evidence="1">Cell membrane</location>
        <topology evidence="1">Multi-pass membrane protein</topology>
    </subcellularLocation>
</comment>
<dbReference type="EMBL" id="DVLW01000238">
    <property type="protein sequence ID" value="HIT95254.1"/>
    <property type="molecule type" value="Genomic_DNA"/>
</dbReference>
<feature type="transmembrane region" description="Helical" evidence="10">
    <location>
        <begin position="152"/>
        <end position="171"/>
    </location>
</feature>
<evidence type="ECO:0000256" key="4">
    <source>
        <dbReference type="ARBA" id="ARBA00022475"/>
    </source>
</evidence>
<dbReference type="PRINTS" id="PR01755">
    <property type="entry name" value="SECFTRNLCASE"/>
</dbReference>
<dbReference type="NCBIfam" id="TIGR00966">
    <property type="entry name" value="transloc_SecF"/>
    <property type="match status" value="1"/>
</dbReference>
<evidence type="ECO:0000256" key="9">
    <source>
        <dbReference type="ARBA" id="ARBA00023136"/>
    </source>
</evidence>
<dbReference type="GO" id="GO:0006886">
    <property type="term" value="P:intracellular protein transport"/>
    <property type="evidence" value="ECO:0007669"/>
    <property type="project" value="InterPro"/>
</dbReference>
<evidence type="ECO:0000313" key="12">
    <source>
        <dbReference type="EMBL" id="HIT95254.1"/>
    </source>
</evidence>